<evidence type="ECO:0000259" key="1">
    <source>
        <dbReference type="Pfam" id="PF05709"/>
    </source>
</evidence>
<comment type="caution">
    <text evidence="3">The sequence shown here is derived from an EMBL/GenBank/DDBJ whole genome shotgun (WGS) entry which is preliminary data.</text>
</comment>
<sequence>MYWDTDGNFELGTGTPDIDTTDIPGVSGTILDFNNSYKNFEQKFVFYAVTKEMTANELKTRLTTWLLKDPTYHQLSFSNDPDYYYIAAPNPSSVLKFPAFNKHYSKVEISFTVKPFKYRLDGRNEYSIPTTLSNPEQWLSYPLIHIVGNEGVTLNINDQKYQLTSIDGEVFIDSEPVNSIVYHDLSEQGMRNATAIFPDHSFPVLNAGENQISITGNYQSATIIPRWRTLC</sequence>
<organism evidence="3 4">
    <name type="scientific">Lactobacillus taiwanensis</name>
    <dbReference type="NCBI Taxonomy" id="508451"/>
    <lineage>
        <taxon>Bacteria</taxon>
        <taxon>Bacillati</taxon>
        <taxon>Bacillota</taxon>
        <taxon>Bacilli</taxon>
        <taxon>Lactobacillales</taxon>
        <taxon>Lactobacillaceae</taxon>
        <taxon>Lactobacillus</taxon>
    </lineage>
</organism>
<dbReference type="Gene3D" id="2.40.30.200">
    <property type="match status" value="1"/>
</dbReference>
<reference evidence="2 5" key="2">
    <citation type="submission" date="2017-05" db="EMBL/GenBank/DDBJ databases">
        <authorList>
            <person name="Lin X.B."/>
            <person name="Stothard P."/>
            <person name="Tasseva G."/>
            <person name="Walter J."/>
        </authorList>
    </citation>
    <scope>NUCLEOTIDE SEQUENCE [LARGE SCALE GENOMIC DNA]</scope>
    <source>
        <strain evidence="2 5">609u</strain>
    </source>
</reference>
<name>A0A256LEY0_9LACO</name>
<dbReference type="Pfam" id="PF05709">
    <property type="entry name" value="Sipho_tail"/>
    <property type="match status" value="1"/>
</dbReference>
<evidence type="ECO:0000313" key="2">
    <source>
        <dbReference type="EMBL" id="OYR87527.1"/>
    </source>
</evidence>
<dbReference type="InterPro" id="IPR008841">
    <property type="entry name" value="Siphovirus-type_tail_N"/>
</dbReference>
<dbReference type="Proteomes" id="UP000216316">
    <property type="component" value="Unassembled WGS sequence"/>
</dbReference>
<evidence type="ECO:0000313" key="4">
    <source>
        <dbReference type="Proteomes" id="UP000215828"/>
    </source>
</evidence>
<proteinExistence type="predicted"/>
<dbReference type="EMBL" id="NGNV01000044">
    <property type="protein sequence ID" value="OYR87527.1"/>
    <property type="molecule type" value="Genomic_DNA"/>
</dbReference>
<keyword evidence="5" id="KW-1185">Reference proteome</keyword>
<reference evidence="3 4" key="1">
    <citation type="submission" date="2017-04" db="EMBL/GenBank/DDBJ databases">
        <authorList>
            <person name="Afonso C.L."/>
            <person name="Miller P.J."/>
            <person name="Scott M.A."/>
            <person name="Spackman E."/>
            <person name="Goraichik I."/>
            <person name="Dimitrov K.M."/>
            <person name="Suarez D.L."/>
            <person name="Swayne D.E."/>
        </authorList>
    </citation>
    <scope>NUCLEOTIDE SEQUENCE [LARGE SCALE GENOMIC DNA]</scope>
    <source>
        <strain evidence="3 4">609q</strain>
    </source>
</reference>
<evidence type="ECO:0000313" key="5">
    <source>
        <dbReference type="Proteomes" id="UP000216316"/>
    </source>
</evidence>
<reference evidence="4 5" key="3">
    <citation type="submission" date="2017-09" db="EMBL/GenBank/DDBJ databases">
        <title>Tripartite evolution among Lactobacillus johnsonii, Lactobacillus taiwanensis, Lactobacillus reuteri and their rodent host.</title>
        <authorList>
            <person name="Wang T."/>
            <person name="Knowles S."/>
            <person name="Cheng C."/>
        </authorList>
    </citation>
    <scope>NUCLEOTIDE SEQUENCE [LARGE SCALE GENOMIC DNA]</scope>
    <source>
        <strain evidence="3 4">609q</strain>
        <strain evidence="2 5">609u</strain>
    </source>
</reference>
<dbReference type="AlphaFoldDB" id="A0A256LEY0"/>
<protein>
    <submittedName>
        <fullName evidence="3">Phage tail protein</fullName>
    </submittedName>
</protein>
<accession>A0A256LEY0</accession>
<evidence type="ECO:0000313" key="3">
    <source>
        <dbReference type="EMBL" id="OYR91137.1"/>
    </source>
</evidence>
<feature type="domain" description="Siphovirus-type tail component RIFT-related" evidence="1">
    <location>
        <begin position="15"/>
        <end position="113"/>
    </location>
</feature>
<dbReference type="Proteomes" id="UP000215828">
    <property type="component" value="Unassembled WGS sequence"/>
</dbReference>
<gene>
    <name evidence="2" type="ORF">CBF53_07715</name>
    <name evidence="3" type="ORF">CBF70_07160</name>
</gene>
<dbReference type="EMBL" id="NGNX01000033">
    <property type="protein sequence ID" value="OYR91137.1"/>
    <property type="molecule type" value="Genomic_DNA"/>
</dbReference>